<feature type="coiled-coil region" evidence="1">
    <location>
        <begin position="15"/>
        <end position="49"/>
    </location>
</feature>
<evidence type="ECO:0000259" key="2">
    <source>
        <dbReference type="Pfam" id="PF12937"/>
    </source>
</evidence>
<evidence type="ECO:0000313" key="4">
    <source>
        <dbReference type="Proteomes" id="UP000757232"/>
    </source>
</evidence>
<name>A0A9Q5N4N9_SANBA</name>
<dbReference type="EMBL" id="LNZH02000215">
    <property type="protein sequence ID" value="OCB84543.1"/>
    <property type="molecule type" value="Genomic_DNA"/>
</dbReference>
<feature type="domain" description="F-box" evidence="2">
    <location>
        <begin position="68"/>
        <end position="116"/>
    </location>
</feature>
<dbReference type="InterPro" id="IPR006553">
    <property type="entry name" value="Leu-rich_rpt_Cys-con_subtyp"/>
</dbReference>
<dbReference type="SMART" id="SM00367">
    <property type="entry name" value="LRR_CC"/>
    <property type="match status" value="1"/>
</dbReference>
<dbReference type="InterPro" id="IPR001810">
    <property type="entry name" value="F-box_dom"/>
</dbReference>
<dbReference type="Gene3D" id="1.20.1280.50">
    <property type="match status" value="1"/>
</dbReference>
<keyword evidence="1" id="KW-0175">Coiled coil</keyword>
<gene>
    <name evidence="3" type="ORF">A7U60_g8529</name>
</gene>
<proteinExistence type="predicted"/>
<protein>
    <recommendedName>
        <fullName evidence="2">F-box domain-containing protein</fullName>
    </recommendedName>
</protein>
<sequence>MKYNLYRWSPSEDEIRKARKEIAEHETAIGSLQARIDGLVQQARRIEEQKRNHYDAIAKCRSVLTLANRLPTEVLARIFEIAVQDGWTRGPIAVSQVCSSWREASKTPSVWSYMYIDCDKGNPVGRCNLWLRMARQSLLHITLRTAEQISMLDAIFSLISAHILRWRSFALEASTVQSANYVLSCITTPGPYLKEVSIKVGDSSLALPLPEFAQVQNQLSELKGAFGGALSLRRLTLATDICQSWVGLPQITSLNLQLNDCQLSAARPILASEIVRALSESINLIELSINISRKDKRDFQLEHDDLVTLPELHSLTLSLPIPFMAFIQHIRAPKLQSLFMRCPDDPQGFATESTREAIRRFFDESMPPLKIMELYDVDISQDDFAFCFNFLSSLEELRLHGSEISDGTIRLLDPSIGFLPMLSKLDLRWCGHITGEALEEVVRSRSLASAYGHDISPLNELIVISCSVVNEKQILGIVNYCTCRLKMRDVDDYCLHRGCCDNLRYRNRFRSRVKINPEQAVRIIV</sequence>
<dbReference type="AlphaFoldDB" id="A0A9Q5N4N9"/>
<evidence type="ECO:0000256" key="1">
    <source>
        <dbReference type="SAM" id="Coils"/>
    </source>
</evidence>
<dbReference type="InterPro" id="IPR036047">
    <property type="entry name" value="F-box-like_dom_sf"/>
</dbReference>
<reference evidence="3" key="1">
    <citation type="submission" date="2016-06" db="EMBL/GenBank/DDBJ databases">
        <title>Draft Genome sequence of the fungus Inonotus baumii.</title>
        <authorList>
            <person name="Zhu H."/>
            <person name="Lin W."/>
        </authorList>
    </citation>
    <scope>NUCLEOTIDE SEQUENCE</scope>
    <source>
        <strain evidence="3">821</strain>
    </source>
</reference>
<dbReference type="Gene3D" id="3.80.10.10">
    <property type="entry name" value="Ribonuclease Inhibitor"/>
    <property type="match status" value="1"/>
</dbReference>
<dbReference type="InterPro" id="IPR032675">
    <property type="entry name" value="LRR_dom_sf"/>
</dbReference>
<accession>A0A9Q5N4N9</accession>
<dbReference type="Pfam" id="PF12937">
    <property type="entry name" value="F-box-like"/>
    <property type="match status" value="1"/>
</dbReference>
<dbReference type="OrthoDB" id="3063971at2759"/>
<keyword evidence="4" id="KW-1185">Reference proteome</keyword>
<dbReference type="SUPFAM" id="SSF81383">
    <property type="entry name" value="F-box domain"/>
    <property type="match status" value="1"/>
</dbReference>
<evidence type="ECO:0000313" key="3">
    <source>
        <dbReference type="EMBL" id="OCB84543.1"/>
    </source>
</evidence>
<organism evidence="3 4">
    <name type="scientific">Sanghuangporus baumii</name>
    <name type="common">Phellinus baumii</name>
    <dbReference type="NCBI Taxonomy" id="108892"/>
    <lineage>
        <taxon>Eukaryota</taxon>
        <taxon>Fungi</taxon>
        <taxon>Dikarya</taxon>
        <taxon>Basidiomycota</taxon>
        <taxon>Agaricomycotina</taxon>
        <taxon>Agaricomycetes</taxon>
        <taxon>Hymenochaetales</taxon>
        <taxon>Hymenochaetaceae</taxon>
        <taxon>Sanghuangporus</taxon>
    </lineage>
</organism>
<dbReference type="SUPFAM" id="SSF52047">
    <property type="entry name" value="RNI-like"/>
    <property type="match status" value="1"/>
</dbReference>
<dbReference type="Proteomes" id="UP000757232">
    <property type="component" value="Unassembled WGS sequence"/>
</dbReference>
<comment type="caution">
    <text evidence="3">The sequence shown here is derived from an EMBL/GenBank/DDBJ whole genome shotgun (WGS) entry which is preliminary data.</text>
</comment>